<accession>A0A011NVM1</accession>
<evidence type="ECO:0000313" key="2">
    <source>
        <dbReference type="Proteomes" id="UP000020218"/>
    </source>
</evidence>
<reference evidence="1" key="1">
    <citation type="submission" date="2014-02" db="EMBL/GenBank/DDBJ databases">
        <title>Expanding our view of genomic diversity in Candidatus Accumulibacter clades.</title>
        <authorList>
            <person name="Skennerton C.T."/>
            <person name="Barr J.J."/>
            <person name="Slater F.R."/>
            <person name="Bond P.L."/>
            <person name="Tyson G.W."/>
        </authorList>
    </citation>
    <scope>NUCLEOTIDE SEQUENCE [LARGE SCALE GENOMIC DNA]</scope>
</reference>
<sequence length="106" mass="11925">MKRARTSKPSAFSKEQIAAALAAAPEKVKDSECPYDPNDAEAVDEYWAKAKIRLPGQRGPQKLPTKVAVTVRYSPEVVEYFKSTGEGWQTRMNEALQQYVKRHRAA</sequence>
<protein>
    <recommendedName>
        <fullName evidence="3">BrnA antitoxin of type II toxin-antitoxin system</fullName>
    </recommendedName>
</protein>
<evidence type="ECO:0000313" key="1">
    <source>
        <dbReference type="EMBL" id="EXI68642.1"/>
    </source>
</evidence>
<evidence type="ECO:0008006" key="3">
    <source>
        <dbReference type="Google" id="ProtNLM"/>
    </source>
</evidence>
<dbReference type="EMBL" id="JFAX01000004">
    <property type="protein sequence ID" value="EXI68642.1"/>
    <property type="molecule type" value="Genomic_DNA"/>
</dbReference>
<dbReference type="PATRIC" id="fig|1454001.3.peg.1093"/>
<keyword evidence="2" id="KW-1185">Reference proteome</keyword>
<dbReference type="Proteomes" id="UP000020218">
    <property type="component" value="Unassembled WGS sequence"/>
</dbReference>
<dbReference type="STRING" id="1454001.AW08_00954"/>
<proteinExistence type="predicted"/>
<name>A0A011NVM1_9PROT</name>
<dbReference type="AlphaFoldDB" id="A0A011NVM1"/>
<dbReference type="Pfam" id="PF14384">
    <property type="entry name" value="BrnA_antitoxin"/>
    <property type="match status" value="1"/>
</dbReference>
<dbReference type="InterPro" id="IPR025528">
    <property type="entry name" value="BrnA_antitoxin"/>
</dbReference>
<organism evidence="1 2">
    <name type="scientific">Candidatus Accumulibacter adjunctus</name>
    <dbReference type="NCBI Taxonomy" id="1454001"/>
    <lineage>
        <taxon>Bacteria</taxon>
        <taxon>Pseudomonadati</taxon>
        <taxon>Pseudomonadota</taxon>
        <taxon>Betaproteobacteria</taxon>
        <taxon>Candidatus Accumulibacter</taxon>
    </lineage>
</organism>
<gene>
    <name evidence="1" type="ORF">AW08_00954</name>
</gene>
<comment type="caution">
    <text evidence="1">The sequence shown here is derived from an EMBL/GenBank/DDBJ whole genome shotgun (WGS) entry which is preliminary data.</text>
</comment>